<reference evidence="2 3" key="1">
    <citation type="submission" date="2024-09" db="EMBL/GenBank/DDBJ databases">
        <authorList>
            <person name="Sun Q."/>
            <person name="Mori K."/>
        </authorList>
    </citation>
    <scope>NUCLEOTIDE SEQUENCE [LARGE SCALE GENOMIC DNA]</scope>
    <source>
        <strain evidence="2 3">CCM 7659</strain>
    </source>
</reference>
<dbReference type="RefSeq" id="WP_182630801.1">
    <property type="nucleotide sequence ID" value="NZ_JAALDM010000012.1"/>
</dbReference>
<comment type="caution">
    <text evidence="2">The sequence shown here is derived from an EMBL/GenBank/DDBJ whole genome shotgun (WGS) entry which is preliminary data.</text>
</comment>
<evidence type="ECO:0000313" key="3">
    <source>
        <dbReference type="Proteomes" id="UP001589700"/>
    </source>
</evidence>
<accession>A0ABV5JUJ5</accession>
<protein>
    <submittedName>
        <fullName evidence="2">Uncharacterized protein</fullName>
    </submittedName>
</protein>
<feature type="chain" id="PRO_5046122771" evidence="1">
    <location>
        <begin position="32"/>
        <end position="144"/>
    </location>
</feature>
<evidence type="ECO:0000313" key="2">
    <source>
        <dbReference type="EMBL" id="MFB9261471.1"/>
    </source>
</evidence>
<keyword evidence="1" id="KW-0732">Signal</keyword>
<evidence type="ECO:0000256" key="1">
    <source>
        <dbReference type="SAM" id="SignalP"/>
    </source>
</evidence>
<dbReference type="PROSITE" id="PS51257">
    <property type="entry name" value="PROKAR_LIPOPROTEIN"/>
    <property type="match status" value="1"/>
</dbReference>
<name>A0ABV5JUJ5_9ACTN</name>
<sequence>MRTSLTGAGMITAAATGLVLGLAACSSGSDAGDSAAGEPEGTVRVVEEPAGGGPATAIDAGEGDYVFGLGRESIAETITETFSSDNAEAVWEGDTLVVTMDGDAEGAMAGFTECRVITEFVEEGDSVAIVYPNGRVECAEVLGG</sequence>
<dbReference type="Proteomes" id="UP001589700">
    <property type="component" value="Unassembled WGS sequence"/>
</dbReference>
<gene>
    <name evidence="2" type="ORF">ACFFVD_16965</name>
</gene>
<keyword evidence="3" id="KW-1185">Reference proteome</keyword>
<dbReference type="EMBL" id="JBHMDY010000032">
    <property type="protein sequence ID" value="MFB9261471.1"/>
    <property type="molecule type" value="Genomic_DNA"/>
</dbReference>
<feature type="signal peptide" evidence="1">
    <location>
        <begin position="1"/>
        <end position="31"/>
    </location>
</feature>
<proteinExistence type="predicted"/>
<organism evidence="2 3">
    <name type="scientific">Dietzia aerolata</name>
    <dbReference type="NCBI Taxonomy" id="595984"/>
    <lineage>
        <taxon>Bacteria</taxon>
        <taxon>Bacillati</taxon>
        <taxon>Actinomycetota</taxon>
        <taxon>Actinomycetes</taxon>
        <taxon>Mycobacteriales</taxon>
        <taxon>Dietziaceae</taxon>
        <taxon>Dietzia</taxon>
    </lineage>
</organism>